<evidence type="ECO:0000313" key="9">
    <source>
        <dbReference type="Proteomes" id="UP000001568"/>
    </source>
</evidence>
<dbReference type="PANTHER" id="PTHR12341">
    <property type="entry name" value="5'-&gt;3' EXORIBONUCLEASE"/>
    <property type="match status" value="1"/>
</dbReference>
<dbReference type="GeneID" id="5006096"/>
<dbReference type="Proteomes" id="UP000001568">
    <property type="component" value="Chromosome 16"/>
</dbReference>
<evidence type="ECO:0000256" key="5">
    <source>
        <dbReference type="SAM" id="MobiDB-lite"/>
    </source>
</evidence>
<dbReference type="STRING" id="436017.A4S9F6"/>
<dbReference type="OrthoDB" id="496718at2759"/>
<feature type="domain" description="Xrn1 helical" evidence="7">
    <location>
        <begin position="363"/>
        <end position="478"/>
    </location>
</feature>
<evidence type="ECO:0008006" key="10">
    <source>
        <dbReference type="Google" id="ProtNLM"/>
    </source>
</evidence>
<dbReference type="InterPro" id="IPR004859">
    <property type="entry name" value="Xrn1_N"/>
</dbReference>
<organism evidence="8 9">
    <name type="scientific">Ostreococcus lucimarinus (strain CCE9901)</name>
    <dbReference type="NCBI Taxonomy" id="436017"/>
    <lineage>
        <taxon>Eukaryota</taxon>
        <taxon>Viridiplantae</taxon>
        <taxon>Chlorophyta</taxon>
        <taxon>Mamiellophyceae</taxon>
        <taxon>Mamiellales</taxon>
        <taxon>Bathycoccaceae</taxon>
        <taxon>Ostreococcus</taxon>
    </lineage>
</organism>
<evidence type="ECO:0000259" key="6">
    <source>
        <dbReference type="Pfam" id="PF03159"/>
    </source>
</evidence>
<dbReference type="KEGG" id="olu:OSTLU_18607"/>
<dbReference type="HOGENOM" id="CLU_020094_0_0_1"/>
<dbReference type="Gramene" id="ABP00350">
    <property type="protein sequence ID" value="ABP00350"/>
    <property type="gene ID" value="OSTLU_18607"/>
</dbReference>
<dbReference type="InterPro" id="IPR027073">
    <property type="entry name" value="5_3_exoribonuclease"/>
</dbReference>
<dbReference type="Gene3D" id="3.40.50.12390">
    <property type="match status" value="1"/>
</dbReference>
<dbReference type="OMA" id="SAMMGND"/>
<dbReference type="eggNOG" id="KOG2044">
    <property type="taxonomic scope" value="Eukaryota"/>
</dbReference>
<evidence type="ECO:0000256" key="1">
    <source>
        <dbReference type="ARBA" id="ARBA00022722"/>
    </source>
</evidence>
<dbReference type="GO" id="GO:0005634">
    <property type="term" value="C:nucleus"/>
    <property type="evidence" value="ECO:0007669"/>
    <property type="project" value="TreeGrafter"/>
</dbReference>
<keyword evidence="2" id="KW-0378">Hydrolase</keyword>
<dbReference type="AlphaFoldDB" id="A4S9F6"/>
<keyword evidence="9" id="KW-1185">Reference proteome</keyword>
<dbReference type="Pfam" id="PF03159">
    <property type="entry name" value="XRN_N"/>
    <property type="match status" value="1"/>
</dbReference>
<feature type="compositionally biased region" description="Basic and acidic residues" evidence="5">
    <location>
        <begin position="711"/>
        <end position="721"/>
    </location>
</feature>
<dbReference type="RefSeq" id="XP_001422056.1">
    <property type="nucleotide sequence ID" value="XM_001422019.1"/>
</dbReference>
<proteinExistence type="inferred from homology"/>
<gene>
    <name evidence="8" type="ORF">OSTLU_18607</name>
</gene>
<keyword evidence="1" id="KW-0540">Nuclease</keyword>
<name>A4S9F6_OSTLU</name>
<keyword evidence="3" id="KW-0269">Exonuclease</keyword>
<feature type="region of interest" description="Disordered" evidence="5">
    <location>
        <begin position="711"/>
        <end position="780"/>
    </location>
</feature>
<dbReference type="GO" id="GO:0000956">
    <property type="term" value="P:nuclear-transcribed mRNA catabolic process"/>
    <property type="evidence" value="ECO:0007669"/>
    <property type="project" value="TreeGrafter"/>
</dbReference>
<evidence type="ECO:0000256" key="3">
    <source>
        <dbReference type="ARBA" id="ARBA00022839"/>
    </source>
</evidence>
<evidence type="ECO:0000313" key="8">
    <source>
        <dbReference type="EMBL" id="ABP00350.1"/>
    </source>
</evidence>
<feature type="domain" description="Xrn1 N-terminal" evidence="6">
    <location>
        <begin position="1"/>
        <end position="204"/>
    </location>
</feature>
<dbReference type="Pfam" id="PF17846">
    <property type="entry name" value="XRN_M"/>
    <property type="match status" value="1"/>
</dbReference>
<evidence type="ECO:0000259" key="7">
    <source>
        <dbReference type="Pfam" id="PF17846"/>
    </source>
</evidence>
<dbReference type="GO" id="GO:0004534">
    <property type="term" value="F:5'-3' RNA exonuclease activity"/>
    <property type="evidence" value="ECO:0007669"/>
    <property type="project" value="TreeGrafter"/>
</dbReference>
<reference evidence="8 9" key="1">
    <citation type="journal article" date="2007" name="Proc. Natl. Acad. Sci. U.S.A.">
        <title>The tiny eukaryote Ostreococcus provides genomic insights into the paradox of plankton speciation.</title>
        <authorList>
            <person name="Palenik B."/>
            <person name="Grimwood J."/>
            <person name="Aerts A."/>
            <person name="Rouze P."/>
            <person name="Salamov A."/>
            <person name="Putnam N."/>
            <person name="Dupont C."/>
            <person name="Jorgensen R."/>
            <person name="Derelle E."/>
            <person name="Rombauts S."/>
            <person name="Zhou K."/>
            <person name="Otillar R."/>
            <person name="Merchant S.S."/>
            <person name="Podell S."/>
            <person name="Gaasterland T."/>
            <person name="Napoli C."/>
            <person name="Gendler K."/>
            <person name="Manuell A."/>
            <person name="Tai V."/>
            <person name="Vallon O."/>
            <person name="Piganeau G."/>
            <person name="Jancek S."/>
            <person name="Heijde M."/>
            <person name="Jabbari K."/>
            <person name="Bowler C."/>
            <person name="Lohr M."/>
            <person name="Robbens S."/>
            <person name="Werner G."/>
            <person name="Dubchak I."/>
            <person name="Pazour G.J."/>
            <person name="Ren Q."/>
            <person name="Paulsen I."/>
            <person name="Delwiche C."/>
            <person name="Schmutz J."/>
            <person name="Rokhsar D."/>
            <person name="Van de Peer Y."/>
            <person name="Moreau H."/>
            <person name="Grigoriev I.V."/>
        </authorList>
    </citation>
    <scope>NUCLEOTIDE SEQUENCE [LARGE SCALE GENOMIC DNA]</scope>
    <source>
        <strain evidence="8 9">CCE9901</strain>
    </source>
</reference>
<dbReference type="EMBL" id="CP000596">
    <property type="protein sequence ID" value="ABP00350.1"/>
    <property type="molecule type" value="Genomic_DNA"/>
</dbReference>
<dbReference type="GO" id="GO:0003723">
    <property type="term" value="F:RNA binding"/>
    <property type="evidence" value="ECO:0007669"/>
    <property type="project" value="TreeGrafter"/>
</dbReference>
<evidence type="ECO:0000256" key="4">
    <source>
        <dbReference type="ARBA" id="ARBA00038299"/>
    </source>
</evidence>
<feature type="compositionally biased region" description="Polar residues" evidence="5">
    <location>
        <begin position="722"/>
        <end position="740"/>
    </location>
</feature>
<dbReference type="InterPro" id="IPR041412">
    <property type="entry name" value="Xrn1_helical"/>
</dbReference>
<protein>
    <recommendedName>
        <fullName evidence="10">Xrn1 N-terminal domain-containing protein</fullName>
    </recommendedName>
</protein>
<dbReference type="PANTHER" id="PTHR12341:SF7">
    <property type="entry name" value="5'-3' EXORIBONUCLEASE 1"/>
    <property type="match status" value="1"/>
</dbReference>
<sequence length="780" mass="87812">MGITGYNKYLQREFNGAFLRGGRHKRRPKRYDHVYVDVNNLLHVAAHNTNSERSFFKKLFTLLDNRLTKTNPRHSVTLALDGPAPMAKTITQRRRRIRLSAGAATPLSDDMSKLLKIGITPGSVLALKIDRALEYYVARRMLRRDHAGSPADNVLYEISSMRVAGEGEIKLVKSIQQRLQNPRFQGHSHCIVTEDSDALLLAMTLFGQGQKTRYASNEEFQVYVLSGNVVFSARLFDQLLLQSLPKGASLDSARRDFIGLSAMMGNDYITGSKLGAKTSWKAYLEMRGTYLYRDDPLFPMPANQELSAQAKPDGAGYKKKQKSATGIQTSVNWAFLKQLSLKLADTSYAAKSASNALASSSNPAQNDVKKKRVYDYLYGIEWMLNMYYQGECTDFSFYTYTQGPDMMDFASIGDEYDVSCDPLRDLKRAEASFYNLRPITPLAYSLAVIPRGGRAQISKNVRQLVDPGSPIRELFALDYCPQCINHRIHVSPMENALQNSLTAADPGFAEVVPSNAQFSKYSRYTDDEGYIIHPDTGEYMSMDEMRQEVKELNRMHLHHLHTAKQHVHTDPICLPTLEAAVARASADNLLTEDEEMLRTLASPVLFWRHAVYDPKDLDTRDFASEEELTEWRSKTIPDSQFEILDKRSVYELRKFDGDVGDVMRRWGCDNDAFARFDSEIAEGRTHSRQHTVGKTRSALDERLQKWRSERRGVGRVDDAKSTSDISIKTNDANGAASSLAPNRAPKPRPGGAGSKRRNFSKSPRAPSAFARVATAHSRVF</sequence>
<evidence type="ECO:0000256" key="2">
    <source>
        <dbReference type="ARBA" id="ARBA00022801"/>
    </source>
</evidence>
<comment type="similarity">
    <text evidence="4">Belongs to the 5'-3' exonuclease family.</text>
</comment>
<accession>A4S9F6</accession>